<feature type="transmembrane region" description="Helical" evidence="2">
    <location>
        <begin position="38"/>
        <end position="58"/>
    </location>
</feature>
<protein>
    <submittedName>
        <fullName evidence="3">MFS transporter</fullName>
    </submittedName>
</protein>
<comment type="caution">
    <text evidence="3">The sequence shown here is derived from an EMBL/GenBank/DDBJ whole genome shotgun (WGS) entry which is preliminary data.</text>
</comment>
<feature type="transmembrane region" description="Helical" evidence="2">
    <location>
        <begin position="117"/>
        <end position="137"/>
    </location>
</feature>
<comment type="similarity">
    <text evidence="1">Belongs to the sodium:galactoside symporter (TC 2.A.2) family.</text>
</comment>
<keyword evidence="2" id="KW-1133">Transmembrane helix</keyword>
<feature type="transmembrane region" description="Helical" evidence="2">
    <location>
        <begin position="452"/>
        <end position="469"/>
    </location>
</feature>
<dbReference type="InterPro" id="IPR036259">
    <property type="entry name" value="MFS_trans_sf"/>
</dbReference>
<name>A0ABU1AGB1_9BACT</name>
<feature type="transmembrane region" description="Helical" evidence="2">
    <location>
        <begin position="310"/>
        <end position="331"/>
    </location>
</feature>
<dbReference type="SUPFAM" id="SSF103473">
    <property type="entry name" value="MFS general substrate transporter"/>
    <property type="match status" value="1"/>
</dbReference>
<gene>
    <name evidence="3" type="ORF">QEH59_05505</name>
</gene>
<feature type="transmembrane region" description="Helical" evidence="2">
    <location>
        <begin position="221"/>
        <end position="239"/>
    </location>
</feature>
<evidence type="ECO:0000313" key="3">
    <source>
        <dbReference type="EMBL" id="MDQ8193869.1"/>
    </source>
</evidence>
<dbReference type="EMBL" id="JARXIC010000006">
    <property type="protein sequence ID" value="MDQ8193869.1"/>
    <property type="molecule type" value="Genomic_DNA"/>
</dbReference>
<keyword evidence="2" id="KW-0812">Transmembrane</keyword>
<feature type="transmembrane region" description="Helical" evidence="2">
    <location>
        <begin position="338"/>
        <end position="358"/>
    </location>
</feature>
<feature type="transmembrane region" description="Helical" evidence="2">
    <location>
        <begin position="407"/>
        <end position="432"/>
    </location>
</feature>
<proteinExistence type="inferred from homology"/>
<dbReference type="Pfam" id="PF13347">
    <property type="entry name" value="MFS_2"/>
    <property type="match status" value="1"/>
</dbReference>
<keyword evidence="4" id="KW-1185">Reference proteome</keyword>
<dbReference type="PANTHER" id="PTHR11328">
    <property type="entry name" value="MAJOR FACILITATOR SUPERFAMILY DOMAIN-CONTAINING PROTEIN"/>
    <property type="match status" value="1"/>
</dbReference>
<evidence type="ECO:0000256" key="1">
    <source>
        <dbReference type="ARBA" id="ARBA00009617"/>
    </source>
</evidence>
<dbReference type="PANTHER" id="PTHR11328:SF24">
    <property type="entry name" value="MAJOR FACILITATOR SUPERFAMILY (MFS) PROFILE DOMAIN-CONTAINING PROTEIN"/>
    <property type="match status" value="1"/>
</dbReference>
<reference evidence="3 4" key="1">
    <citation type="submission" date="2023-04" db="EMBL/GenBank/DDBJ databases">
        <title>A novel bacteria isolated from coastal sediment.</title>
        <authorList>
            <person name="Liu X.-J."/>
            <person name="Du Z.-J."/>
        </authorList>
    </citation>
    <scope>NUCLEOTIDE SEQUENCE [LARGE SCALE GENOMIC DNA]</scope>
    <source>
        <strain evidence="3 4">SDUM461004</strain>
    </source>
</reference>
<dbReference type="Gene3D" id="1.20.1250.20">
    <property type="entry name" value="MFS general substrate transporter like domains"/>
    <property type="match status" value="2"/>
</dbReference>
<feature type="transmembrane region" description="Helical" evidence="2">
    <location>
        <begin position="364"/>
        <end position="387"/>
    </location>
</feature>
<organism evidence="3 4">
    <name type="scientific">Thalassobacterium sedimentorum</name>
    <dbReference type="NCBI Taxonomy" id="3041258"/>
    <lineage>
        <taxon>Bacteria</taxon>
        <taxon>Pseudomonadati</taxon>
        <taxon>Verrucomicrobiota</taxon>
        <taxon>Opitutia</taxon>
        <taxon>Puniceicoccales</taxon>
        <taxon>Coraliomargaritaceae</taxon>
        <taxon>Thalassobacterium</taxon>
    </lineage>
</organism>
<feature type="transmembrane region" description="Helical" evidence="2">
    <location>
        <begin position="158"/>
        <end position="181"/>
    </location>
</feature>
<feature type="transmembrane region" description="Helical" evidence="2">
    <location>
        <begin position="275"/>
        <end position="298"/>
    </location>
</feature>
<feature type="transmembrane region" description="Helical" evidence="2">
    <location>
        <begin position="89"/>
        <end position="111"/>
    </location>
</feature>
<dbReference type="InterPro" id="IPR039672">
    <property type="entry name" value="MFS_2"/>
</dbReference>
<accession>A0ABU1AGB1</accession>
<dbReference type="Proteomes" id="UP001243717">
    <property type="component" value="Unassembled WGS sequence"/>
</dbReference>
<evidence type="ECO:0000256" key="2">
    <source>
        <dbReference type="SAM" id="Phobius"/>
    </source>
</evidence>
<keyword evidence="2" id="KW-0472">Membrane</keyword>
<evidence type="ECO:0000313" key="4">
    <source>
        <dbReference type="Proteomes" id="UP001243717"/>
    </source>
</evidence>
<dbReference type="RefSeq" id="WP_308984356.1">
    <property type="nucleotide sequence ID" value="NZ_JARXIC010000006.1"/>
</dbReference>
<sequence length="495" mass="55128">MPTTSNDSTSKKLSVREKAAWGCGGFSDQLAANGLNNIFVPIFNIGLGLSSVLIGWAVSIPRFVDMISDPLMGNISDNSRSRFGRRRPLIFLGSILMALGFGVSYMASPYWGDWQLFSYALVSCIFFYLMYTVYSVPYNALGLELAEDYDDRADLQKYRLLASSFASFTIPWLYKLCILAGEHIQAVILSEKTVWYGSLLAPVSEMILADDVKLEVIGARYVAWGIALMIVLTALPAVLFTKEKLTLTSVPKVSFFNSGVLAVKNRSFRTLCCMIFLVITGMYFIGVLVTYANIFYVFDGDRSTAATWTGLYGTVTGITGMVSSFLIPVLVKRFDKKRVLMFGLLLAVVSISSSWFLLNPALPQLQLLMAAMVSFGMSACWLLNGAFIADICDEDELLNGYRQEGMFAAFFGFVVKMAFSGIALLLGLVLWLIGYEAGAELMSEQTILRMRLFIAVFPPICLVGAFWVFRNYRLNRQVIYEIQHELKKRKAMESA</sequence>